<dbReference type="GO" id="GO:0016747">
    <property type="term" value="F:acyltransferase activity, transferring groups other than amino-acyl groups"/>
    <property type="evidence" value="ECO:0007669"/>
    <property type="project" value="InterPro"/>
</dbReference>
<dbReference type="PANTHER" id="PTHR43451">
    <property type="entry name" value="ACETYLTRANSFERASE (GNAT) FAMILY PROTEIN"/>
    <property type="match status" value="1"/>
</dbReference>
<sequence length="155" mass="16401">MIRTLLDTDLGAASALCMRSFMQAVAPSLSAAGVATFTTVASVEGFVQRGMQDNLQLVFADTDGLKGVAELKQGRHVALLFVDPHCQHQGIGEALLAALIEQVRTPVLSVSASLPSVRFYERYGFKCSGEVDESAGLVYQPMEKAMPTASVPPAG</sequence>
<dbReference type="Pfam" id="PF13673">
    <property type="entry name" value="Acetyltransf_10"/>
    <property type="match status" value="1"/>
</dbReference>
<accession>A0A266LQR5</accession>
<dbReference type="PANTHER" id="PTHR43451:SF1">
    <property type="entry name" value="ACETYLTRANSFERASE"/>
    <property type="match status" value="1"/>
</dbReference>
<proteinExistence type="predicted"/>
<dbReference type="PROSITE" id="PS51186">
    <property type="entry name" value="GNAT"/>
    <property type="match status" value="1"/>
</dbReference>
<evidence type="ECO:0000313" key="3">
    <source>
        <dbReference type="Proteomes" id="UP000216113"/>
    </source>
</evidence>
<feature type="domain" description="N-acetyltransferase" evidence="1">
    <location>
        <begin position="16"/>
        <end position="147"/>
    </location>
</feature>
<dbReference type="EMBL" id="NQKL01000023">
    <property type="protein sequence ID" value="OZY39772.1"/>
    <property type="molecule type" value="Genomic_DNA"/>
</dbReference>
<keyword evidence="2" id="KW-0808">Transferase</keyword>
<dbReference type="InterPro" id="IPR016181">
    <property type="entry name" value="Acyl_CoA_acyltransferase"/>
</dbReference>
<gene>
    <name evidence="2" type="ORF">CJF43_21430</name>
</gene>
<reference evidence="2 3" key="1">
    <citation type="submission" date="2017-08" db="EMBL/GenBank/DDBJ databases">
        <title>Genomic and metabolic characterisation of spoilage-associated Pseudomonas species.</title>
        <authorList>
            <person name="Stanborough T."/>
            <person name="Fegan N."/>
            <person name="Powell S.M."/>
            <person name="Singh T."/>
            <person name="Tamplin M.L."/>
            <person name="Chandry P.S."/>
        </authorList>
    </citation>
    <scope>NUCLEOTIDE SEQUENCE [LARGE SCALE GENOMIC DNA]</scope>
    <source>
        <strain evidence="2 3">F1820</strain>
    </source>
</reference>
<evidence type="ECO:0000313" key="2">
    <source>
        <dbReference type="EMBL" id="OZY39772.1"/>
    </source>
</evidence>
<dbReference type="SUPFAM" id="SSF55729">
    <property type="entry name" value="Acyl-CoA N-acyltransferases (Nat)"/>
    <property type="match status" value="1"/>
</dbReference>
<organism evidence="2 3">
    <name type="scientific">Pseudomonas fragi</name>
    <dbReference type="NCBI Taxonomy" id="296"/>
    <lineage>
        <taxon>Bacteria</taxon>
        <taxon>Pseudomonadati</taxon>
        <taxon>Pseudomonadota</taxon>
        <taxon>Gammaproteobacteria</taxon>
        <taxon>Pseudomonadales</taxon>
        <taxon>Pseudomonadaceae</taxon>
        <taxon>Pseudomonas</taxon>
    </lineage>
</organism>
<dbReference type="Proteomes" id="UP000216113">
    <property type="component" value="Unassembled WGS sequence"/>
</dbReference>
<name>A0A266LQR5_PSEFR</name>
<evidence type="ECO:0000259" key="1">
    <source>
        <dbReference type="PROSITE" id="PS51186"/>
    </source>
</evidence>
<dbReference type="AlphaFoldDB" id="A0A266LQR5"/>
<dbReference type="InterPro" id="IPR052564">
    <property type="entry name" value="N-acetyltrans/Recomb-assoc"/>
</dbReference>
<protein>
    <submittedName>
        <fullName evidence="2">GNAT family N-acetyltransferase</fullName>
    </submittedName>
</protein>
<dbReference type="InterPro" id="IPR000182">
    <property type="entry name" value="GNAT_dom"/>
</dbReference>
<dbReference type="Gene3D" id="3.40.630.30">
    <property type="match status" value="1"/>
</dbReference>
<comment type="caution">
    <text evidence="2">The sequence shown here is derived from an EMBL/GenBank/DDBJ whole genome shotgun (WGS) entry which is preliminary data.</text>
</comment>
<dbReference type="CDD" id="cd04301">
    <property type="entry name" value="NAT_SF"/>
    <property type="match status" value="1"/>
</dbReference>
<dbReference type="RefSeq" id="WP_095030876.1">
    <property type="nucleotide sequence ID" value="NZ_NQKL01000023.1"/>
</dbReference>